<dbReference type="PANTHER" id="PTHR13140">
    <property type="entry name" value="MYOSIN"/>
    <property type="match status" value="1"/>
</dbReference>
<feature type="region of interest" description="Disordered" evidence="7">
    <location>
        <begin position="890"/>
        <end position="918"/>
    </location>
</feature>
<dbReference type="OrthoDB" id="370884at2759"/>
<dbReference type="Gene3D" id="3.40.850.10">
    <property type="entry name" value="Kinesin motor domain"/>
    <property type="match status" value="1"/>
</dbReference>
<evidence type="ECO:0000256" key="2">
    <source>
        <dbReference type="ARBA" id="ARBA00022840"/>
    </source>
</evidence>
<dbReference type="Gene3D" id="1.20.5.4820">
    <property type="match status" value="1"/>
</dbReference>
<name>A0A1Y3BC59_EURMA</name>
<dbReference type="Gene3D" id="1.20.58.530">
    <property type="match status" value="1"/>
</dbReference>
<dbReference type="PANTHER" id="PTHR13140:SF498">
    <property type="entry name" value="DACHS, ISOFORM E"/>
    <property type="match status" value="1"/>
</dbReference>
<dbReference type="InterPro" id="IPR036961">
    <property type="entry name" value="Kinesin_motor_dom_sf"/>
</dbReference>
<dbReference type="AlphaFoldDB" id="A0A1Y3BC59"/>
<dbReference type="Gene3D" id="1.10.10.820">
    <property type="match status" value="1"/>
</dbReference>
<keyword evidence="10" id="KW-1185">Reference proteome</keyword>
<dbReference type="SUPFAM" id="SSF52540">
    <property type="entry name" value="P-loop containing nucleoside triphosphate hydrolases"/>
    <property type="match status" value="1"/>
</dbReference>
<dbReference type="InterPro" id="IPR027417">
    <property type="entry name" value="P-loop_NTPase"/>
</dbReference>
<evidence type="ECO:0000256" key="3">
    <source>
        <dbReference type="ARBA" id="ARBA00023123"/>
    </source>
</evidence>
<feature type="region of interest" description="Actin-binding" evidence="6">
    <location>
        <begin position="708"/>
        <end position="730"/>
    </location>
</feature>
<keyword evidence="4 6" id="KW-0505">Motor protein</keyword>
<dbReference type="GO" id="GO:0003774">
    <property type="term" value="F:cytoskeletal motor activity"/>
    <property type="evidence" value="ECO:0007669"/>
    <property type="project" value="UniProtKB-UniRule"/>
</dbReference>
<keyword evidence="3 6" id="KW-0518">Myosin</keyword>
<evidence type="ECO:0000259" key="8">
    <source>
        <dbReference type="PROSITE" id="PS51456"/>
    </source>
</evidence>
<keyword evidence="1 6" id="KW-0547">Nucleotide-binding</keyword>
<keyword evidence="5 6" id="KW-0009">Actin-binding</keyword>
<feature type="region of interest" description="Disordered" evidence="7">
    <location>
        <begin position="29"/>
        <end position="49"/>
    </location>
</feature>
<feature type="binding site" evidence="6">
    <location>
        <begin position="161"/>
        <end position="168"/>
    </location>
    <ligand>
        <name>ATP</name>
        <dbReference type="ChEBI" id="CHEBI:30616"/>
    </ligand>
</feature>
<dbReference type="GO" id="GO:0016020">
    <property type="term" value="C:membrane"/>
    <property type="evidence" value="ECO:0007669"/>
    <property type="project" value="TreeGrafter"/>
</dbReference>
<accession>A0A1Y3BC59</accession>
<evidence type="ECO:0000256" key="7">
    <source>
        <dbReference type="SAM" id="MobiDB-lite"/>
    </source>
</evidence>
<dbReference type="GO" id="GO:0005737">
    <property type="term" value="C:cytoplasm"/>
    <property type="evidence" value="ECO:0007669"/>
    <property type="project" value="TreeGrafter"/>
</dbReference>
<dbReference type="Proteomes" id="UP000194236">
    <property type="component" value="Unassembled WGS sequence"/>
</dbReference>
<evidence type="ECO:0000256" key="4">
    <source>
        <dbReference type="ARBA" id="ARBA00023175"/>
    </source>
</evidence>
<dbReference type="PROSITE" id="PS51456">
    <property type="entry name" value="MYOSIN_MOTOR"/>
    <property type="match status" value="1"/>
</dbReference>
<reference evidence="9 10" key="1">
    <citation type="submission" date="2017-03" db="EMBL/GenBank/DDBJ databases">
        <title>Genome Survey of Euroglyphus maynei.</title>
        <authorList>
            <person name="Arlian L.G."/>
            <person name="Morgan M.S."/>
            <person name="Rider S.D."/>
        </authorList>
    </citation>
    <scope>NUCLEOTIDE SEQUENCE [LARGE SCALE GENOMIC DNA]</scope>
    <source>
        <strain evidence="9">Arlian Lab</strain>
        <tissue evidence="9">Whole body</tissue>
    </source>
</reference>
<keyword evidence="2 6" id="KW-0067">ATP-binding</keyword>
<dbReference type="GO" id="GO:0051015">
    <property type="term" value="F:actin filament binding"/>
    <property type="evidence" value="ECO:0007669"/>
    <property type="project" value="TreeGrafter"/>
</dbReference>
<dbReference type="PROSITE" id="PS50096">
    <property type="entry name" value="IQ"/>
    <property type="match status" value="1"/>
</dbReference>
<evidence type="ECO:0000256" key="1">
    <source>
        <dbReference type="ARBA" id="ARBA00022741"/>
    </source>
</evidence>
<dbReference type="CDD" id="cd23767">
    <property type="entry name" value="IQCD"/>
    <property type="match status" value="1"/>
</dbReference>
<evidence type="ECO:0000256" key="6">
    <source>
        <dbReference type="PROSITE-ProRule" id="PRU00782"/>
    </source>
</evidence>
<organism evidence="9 10">
    <name type="scientific">Euroglyphus maynei</name>
    <name type="common">Mayne's house dust mite</name>
    <dbReference type="NCBI Taxonomy" id="6958"/>
    <lineage>
        <taxon>Eukaryota</taxon>
        <taxon>Metazoa</taxon>
        <taxon>Ecdysozoa</taxon>
        <taxon>Arthropoda</taxon>
        <taxon>Chelicerata</taxon>
        <taxon>Arachnida</taxon>
        <taxon>Acari</taxon>
        <taxon>Acariformes</taxon>
        <taxon>Sarcoptiformes</taxon>
        <taxon>Astigmata</taxon>
        <taxon>Psoroptidia</taxon>
        <taxon>Analgoidea</taxon>
        <taxon>Pyroglyphidae</taxon>
        <taxon>Pyroglyphinae</taxon>
        <taxon>Euroglyphus</taxon>
    </lineage>
</organism>
<feature type="domain" description="Myosin motor" evidence="8">
    <location>
        <begin position="73"/>
        <end position="845"/>
    </location>
</feature>
<dbReference type="Pfam" id="PF00612">
    <property type="entry name" value="IQ"/>
    <property type="match status" value="1"/>
</dbReference>
<comment type="caution">
    <text evidence="9">The sequence shown here is derived from an EMBL/GenBank/DDBJ whole genome shotgun (WGS) entry which is preliminary data.</text>
</comment>
<dbReference type="GO" id="GO:0005524">
    <property type="term" value="F:ATP binding"/>
    <property type="evidence" value="ECO:0007669"/>
    <property type="project" value="UniProtKB-UniRule"/>
</dbReference>
<proteinExistence type="inferred from homology"/>
<protein>
    <submittedName>
        <fullName evidence="9">Myosin X-like protein</fullName>
    </submittedName>
</protein>
<evidence type="ECO:0000313" key="9">
    <source>
        <dbReference type="EMBL" id="OTF78491.1"/>
    </source>
</evidence>
<dbReference type="GO" id="GO:0007015">
    <property type="term" value="P:actin filament organization"/>
    <property type="evidence" value="ECO:0007669"/>
    <property type="project" value="TreeGrafter"/>
</dbReference>
<evidence type="ECO:0000256" key="5">
    <source>
        <dbReference type="ARBA" id="ARBA00023203"/>
    </source>
</evidence>
<evidence type="ECO:0000313" key="10">
    <source>
        <dbReference type="Proteomes" id="UP000194236"/>
    </source>
</evidence>
<feature type="compositionally biased region" description="Pro residues" evidence="7">
    <location>
        <begin position="898"/>
        <end position="914"/>
    </location>
</feature>
<comment type="similarity">
    <text evidence="6">Belongs to the TRAFAC class myosin-kinesin ATPase superfamily. Myosin family.</text>
</comment>
<dbReference type="InterPro" id="IPR001609">
    <property type="entry name" value="Myosin_head_motor_dom-like"/>
</dbReference>
<dbReference type="Gene3D" id="1.20.120.720">
    <property type="entry name" value="Myosin VI head, motor domain, U50 subdomain"/>
    <property type="match status" value="1"/>
</dbReference>
<sequence>MMATAATLGLNKVFILDKYFAEVNKPKSNYNYNQQQHHHDHHQQQQQQPYKLNDRKLNSHLHHHSKHQSTTDNINDLIHLEAPITEDSLIRSLHTRFLSNEYFTNIGPVLIALNPYRELYNPLTLDSAHRNDNCYPLYRIVHEAVRQQTETGYPQVIILSGISGSGKTYASMTILRQLFNLVGGGPETDAFKHLAAAFTVLRSLGSACTGENRESSRIGNFIEVQITDGAIYRTKIHCYFLDQSRVVKTIVSGGEERNYHIFYQMLLGLSLNEKTKLYLDGYNIEDFSYLNNDGHSLNGLDSQSIQNHVNRFEAWKSCLSVLGIPFMDVARVLAAILLLGNIRFDNDDQTDDLSSFNKKELHAVASLLGVSTAHLHKGLTQRTYCSPDKEQIRVMPRNSHSFYATRDSLAKALYTRTVATIIRRANSSKRLTSTCGTASSESNDSTHNQHLETASSHHAASSIGSACGKSYKSMAVLQNAIRYSSMEGFIGILDMFGFEDARPSRLEQLCINLCAETMQHFYNTHIFKSSIESCRDEGIKPDLEIDYVDNVPCIDLISSLRTGLFSLIDYESINNGTAESLVAKQSSLHGSNSRYLEMANMYENDLTLRLRSFGIRHFYGNVIYDTSDFIESNSDRLSDDVVTIFHKAQCSFGFASHLFGSELRVLKNRGMQPLGIQFRISPVHTPAPVANSKEPPTTTFTQDFHSRLDNLLRILVHARPHFIRCIKINDREQCDHFDRFTIMRQIRALQVLETVNLMAEGLPHRMRFKAFISRYRLLVHSSCIRQNDDTMLDDCRVILDHFDQIHRVNSANTNRATAALTSWTLGRKHVFLSESARQQLEIARNGRRNAAATTIQALWRGYRLRQQWSYIKQVQMQQQRRLEQPMDHHQTIHKFSRPPRPQPISFSTPPPLATEPPQTLNLTGPNHVKSMDMYDFNLIKETCLLLGIDPNTPPSLPSSRSYTIMGNQKFSFPQTRTLRMDFIGKRIDSNSIVKLLIERKFLQMFRSNESFEDF</sequence>
<dbReference type="InterPro" id="IPR000048">
    <property type="entry name" value="IQ_motif_EF-hand-BS"/>
</dbReference>
<dbReference type="EMBL" id="MUJZ01027665">
    <property type="protein sequence ID" value="OTF78491.1"/>
    <property type="molecule type" value="Genomic_DNA"/>
</dbReference>
<dbReference type="Pfam" id="PF00063">
    <property type="entry name" value="Myosin_head"/>
    <property type="match status" value="2"/>
</dbReference>
<gene>
    <name evidence="9" type="ORF">BLA29_000451</name>
</gene>
<dbReference type="SMART" id="SM00242">
    <property type="entry name" value="MYSc"/>
    <property type="match status" value="1"/>
</dbReference>
<feature type="region of interest" description="Disordered" evidence="7">
    <location>
        <begin position="432"/>
        <end position="457"/>
    </location>
</feature>
<dbReference type="PRINTS" id="PR00193">
    <property type="entry name" value="MYOSINHEAVY"/>
</dbReference>
<dbReference type="GO" id="GO:0016459">
    <property type="term" value="C:myosin complex"/>
    <property type="evidence" value="ECO:0007669"/>
    <property type="project" value="UniProtKB-KW"/>
</dbReference>
<feature type="compositionally biased region" description="Polar residues" evidence="7">
    <location>
        <begin position="432"/>
        <end position="453"/>
    </location>
</feature>